<comment type="caution">
    <text evidence="1">The sequence shown here is derived from an EMBL/GenBank/DDBJ whole genome shotgun (WGS) entry which is preliminary data.</text>
</comment>
<protein>
    <submittedName>
        <fullName evidence="1">15974_t:CDS:1</fullName>
    </submittedName>
</protein>
<proteinExistence type="predicted"/>
<keyword evidence="2" id="KW-1185">Reference proteome</keyword>
<dbReference type="AlphaFoldDB" id="A0A9N9C1G0"/>
<evidence type="ECO:0000313" key="1">
    <source>
        <dbReference type="EMBL" id="CAG8584325.1"/>
    </source>
</evidence>
<reference evidence="1" key="1">
    <citation type="submission" date="2021-06" db="EMBL/GenBank/DDBJ databases">
        <authorList>
            <person name="Kallberg Y."/>
            <person name="Tangrot J."/>
            <person name="Rosling A."/>
        </authorList>
    </citation>
    <scope>NUCLEOTIDE SEQUENCE</scope>
    <source>
        <strain evidence="1">IN212</strain>
    </source>
</reference>
<dbReference type="EMBL" id="CAJVPZ010007286">
    <property type="protein sequence ID" value="CAG8584325.1"/>
    <property type="molecule type" value="Genomic_DNA"/>
</dbReference>
<dbReference type="Proteomes" id="UP000789396">
    <property type="component" value="Unassembled WGS sequence"/>
</dbReference>
<organism evidence="1 2">
    <name type="scientific">Racocetra fulgida</name>
    <dbReference type="NCBI Taxonomy" id="60492"/>
    <lineage>
        <taxon>Eukaryota</taxon>
        <taxon>Fungi</taxon>
        <taxon>Fungi incertae sedis</taxon>
        <taxon>Mucoromycota</taxon>
        <taxon>Glomeromycotina</taxon>
        <taxon>Glomeromycetes</taxon>
        <taxon>Diversisporales</taxon>
        <taxon>Gigasporaceae</taxon>
        <taxon>Racocetra</taxon>
    </lineage>
</organism>
<accession>A0A9N9C1G0</accession>
<sequence>MPNELKLTFYNSSSHSTTNVVESTTQITTQIDESNLETSISLSEISHECSQLVQNPILTHEENSESYILNDTWVNENIHYENVEFRLDELQDLDSLVFNHLWEVDPETWREEDQYVFSEESQYGVLGETSLENGAFGENQDKSLEENQVRFLEDETSGETQV</sequence>
<name>A0A9N9C1G0_9GLOM</name>
<evidence type="ECO:0000313" key="2">
    <source>
        <dbReference type="Proteomes" id="UP000789396"/>
    </source>
</evidence>
<gene>
    <name evidence="1" type="ORF">RFULGI_LOCUS5978</name>
</gene>